<dbReference type="Pfam" id="PF18117">
    <property type="entry name" value="EDS1_EP"/>
    <property type="match status" value="1"/>
</dbReference>
<evidence type="ECO:0000313" key="2">
    <source>
        <dbReference type="EMBL" id="KAK0577971.1"/>
    </source>
</evidence>
<dbReference type="Proteomes" id="UP001168877">
    <property type="component" value="Unassembled WGS sequence"/>
</dbReference>
<sequence length="165" mass="20011">MNRMKLGIFWDHVIEMLENNHLPHDFHMRAKWVNASQFYMLLVEPLDIANYYRDGKSHYMQNGRERRYIIFDRWWKERRGTEKVNNNRSTLASLTQDTCFWARVEEAKECLDKVRSERDRGKLDFLWRNINAFERYAAELVESKQVSKDVLAQNSSYVLWVEELN</sequence>
<accession>A0AA39RQP9</accession>
<gene>
    <name evidence="2" type="ORF">LWI29_003116</name>
</gene>
<name>A0AA39RQP9_ACESA</name>
<proteinExistence type="predicted"/>
<feature type="domain" description="EDS1 EP" evidence="1">
    <location>
        <begin position="1"/>
        <end position="163"/>
    </location>
</feature>
<protein>
    <recommendedName>
        <fullName evidence="1">EDS1 EP domain-containing protein</fullName>
    </recommendedName>
</protein>
<dbReference type="InterPro" id="IPR041266">
    <property type="entry name" value="EDS1_EP"/>
</dbReference>
<dbReference type="PANTHER" id="PTHR47413:SF2">
    <property type="entry name" value="LIPASE-LIKE PAD4"/>
    <property type="match status" value="1"/>
</dbReference>
<reference evidence="2" key="2">
    <citation type="submission" date="2023-06" db="EMBL/GenBank/DDBJ databases">
        <authorList>
            <person name="Swenson N.G."/>
            <person name="Wegrzyn J.L."/>
            <person name="Mcevoy S.L."/>
        </authorList>
    </citation>
    <scope>NUCLEOTIDE SEQUENCE</scope>
    <source>
        <strain evidence="2">NS2018</strain>
        <tissue evidence="2">Leaf</tissue>
    </source>
</reference>
<comment type="caution">
    <text evidence="2">The sequence shown here is derived from an EMBL/GenBank/DDBJ whole genome shotgun (WGS) entry which is preliminary data.</text>
</comment>
<dbReference type="PANTHER" id="PTHR47413">
    <property type="entry name" value="LIPASE-LIKE PAD4"/>
    <property type="match status" value="1"/>
</dbReference>
<evidence type="ECO:0000313" key="3">
    <source>
        <dbReference type="Proteomes" id="UP001168877"/>
    </source>
</evidence>
<organism evidence="2 3">
    <name type="scientific">Acer saccharum</name>
    <name type="common">Sugar maple</name>
    <dbReference type="NCBI Taxonomy" id="4024"/>
    <lineage>
        <taxon>Eukaryota</taxon>
        <taxon>Viridiplantae</taxon>
        <taxon>Streptophyta</taxon>
        <taxon>Embryophyta</taxon>
        <taxon>Tracheophyta</taxon>
        <taxon>Spermatophyta</taxon>
        <taxon>Magnoliopsida</taxon>
        <taxon>eudicotyledons</taxon>
        <taxon>Gunneridae</taxon>
        <taxon>Pentapetalae</taxon>
        <taxon>rosids</taxon>
        <taxon>malvids</taxon>
        <taxon>Sapindales</taxon>
        <taxon>Sapindaceae</taxon>
        <taxon>Hippocastanoideae</taxon>
        <taxon>Acereae</taxon>
        <taxon>Acer</taxon>
    </lineage>
</organism>
<evidence type="ECO:0000259" key="1">
    <source>
        <dbReference type="Pfam" id="PF18117"/>
    </source>
</evidence>
<reference evidence="2" key="1">
    <citation type="journal article" date="2022" name="Plant J.">
        <title>Strategies of tolerance reflected in two North American maple genomes.</title>
        <authorList>
            <person name="McEvoy S.L."/>
            <person name="Sezen U.U."/>
            <person name="Trouern-Trend A."/>
            <person name="McMahon S.M."/>
            <person name="Schaberg P.G."/>
            <person name="Yang J."/>
            <person name="Wegrzyn J.L."/>
            <person name="Swenson N.G."/>
        </authorList>
    </citation>
    <scope>NUCLEOTIDE SEQUENCE</scope>
    <source>
        <strain evidence="2">NS2018</strain>
    </source>
</reference>
<keyword evidence="3" id="KW-1185">Reference proteome</keyword>
<dbReference type="AlphaFoldDB" id="A0AA39RQP9"/>
<dbReference type="EMBL" id="JAUESC010000385">
    <property type="protein sequence ID" value="KAK0577971.1"/>
    <property type="molecule type" value="Genomic_DNA"/>
</dbReference>